<dbReference type="GO" id="GO:0016787">
    <property type="term" value="F:hydrolase activity"/>
    <property type="evidence" value="ECO:0007669"/>
    <property type="project" value="UniProtKB-KW"/>
</dbReference>
<organism evidence="16 17">
    <name type="scientific">Eiseniibacteriota bacterium</name>
    <dbReference type="NCBI Taxonomy" id="2212470"/>
    <lineage>
        <taxon>Bacteria</taxon>
        <taxon>Candidatus Eiseniibacteriota</taxon>
    </lineage>
</organism>
<dbReference type="InterPro" id="IPR047112">
    <property type="entry name" value="RecG/Mfd"/>
</dbReference>
<evidence type="ECO:0000256" key="8">
    <source>
        <dbReference type="ARBA" id="ARBA00023125"/>
    </source>
</evidence>
<keyword evidence="6" id="KW-0347">Helicase</keyword>
<dbReference type="InterPro" id="IPR004576">
    <property type="entry name" value="Mfd"/>
</dbReference>
<dbReference type="InterPro" id="IPR005118">
    <property type="entry name" value="TRCF_C"/>
</dbReference>
<comment type="similarity">
    <text evidence="10 13">In the N-terminal section; belongs to the UvrB family.</text>
</comment>
<dbReference type="SUPFAM" id="SSF143517">
    <property type="entry name" value="TRCF domain-like"/>
    <property type="match status" value="1"/>
</dbReference>
<dbReference type="InterPro" id="IPR037235">
    <property type="entry name" value="TRCF-like_C_D7"/>
</dbReference>
<keyword evidence="7 13" id="KW-0067">ATP-binding</keyword>
<evidence type="ECO:0000256" key="12">
    <source>
        <dbReference type="ARBA" id="ARBA00070128"/>
    </source>
</evidence>
<dbReference type="SUPFAM" id="SSF141259">
    <property type="entry name" value="CarD-like"/>
    <property type="match status" value="1"/>
</dbReference>
<evidence type="ECO:0000259" key="14">
    <source>
        <dbReference type="PROSITE" id="PS51192"/>
    </source>
</evidence>
<evidence type="ECO:0000313" key="17">
    <source>
        <dbReference type="Proteomes" id="UP000696931"/>
    </source>
</evidence>
<comment type="similarity">
    <text evidence="11 13">In the C-terminal section; belongs to the helicase family. RecG subfamily.</text>
</comment>
<dbReference type="InterPro" id="IPR036101">
    <property type="entry name" value="CarD-like/TRCF_RID_sf"/>
</dbReference>
<dbReference type="Proteomes" id="UP000696931">
    <property type="component" value="Unassembled WGS sequence"/>
</dbReference>
<dbReference type="SMART" id="SM00490">
    <property type="entry name" value="HELICc"/>
    <property type="match status" value="1"/>
</dbReference>
<dbReference type="Pfam" id="PF00271">
    <property type="entry name" value="Helicase_C"/>
    <property type="match status" value="1"/>
</dbReference>
<dbReference type="AlphaFoldDB" id="A0A933SDK0"/>
<dbReference type="Pfam" id="PF02559">
    <property type="entry name" value="CarD_TRCF_RID"/>
    <property type="match status" value="1"/>
</dbReference>
<dbReference type="PROSITE" id="PS51192">
    <property type="entry name" value="HELICASE_ATP_BIND_1"/>
    <property type="match status" value="1"/>
</dbReference>
<dbReference type="InterPro" id="IPR041471">
    <property type="entry name" value="UvrB_inter"/>
</dbReference>
<sequence>MSTTEVFLENELAVRLAELADRAPELQDLLGTLRDGWDRADAAGLRPRVAVRGLTGASRAFLAAWLQRRTGRTVLYVVPHGEAFEAARDDLEWFRGRGATLPFPEPDNLPYDSSSPHPAIVAERLGTLARLAAGETGVVVATVRGVLQKLPRPDRLGRAVLHLRVGSDVDSHALLERLVFLGYERLPEVESVGTFARRGGILDIYPVGESDPLRVEFDGDTIASLRRFDAGTQRSLEKLQDARVLPRYEIVVEPDEGAAIAQRLRDAGDEAAKGGANLFHEGMERFAGLYDAHLGSLLDYLPENALVVTDDPGALAERVEELGEGIRRGFEDARTHYPLVSTPEQLYLSESAWTGLLDTRPGADWMAAIVEAGGTSRWAKTLFVPCSPAEPLQRSMEKLKNHLAELIANGVSPVLLCDNQGQRDRLWEMLGNEHGTLGVGLVSAGFTLPSAGLAVLTDHEIFARYRRRRRRLRRTGGMSVAELSSLKPGDYVVHEDHGVGVYRGMKRLTLGGQETDCLELSYADKDTLYVPVHQLALVSRYAAGDGAKPGLHRLGSAQWQKTKARAKKAIQDMAEDLLRAYAARRALPGHAFKPDTVWQRELEASFPYDETPDQLKAIEDVRADMETASPMDRLICGDVGYGKTEVAIRAAFKAVQDGKQVAVLVPTTILATQHGLTFRERFADFPVKVEVLSRFRSPKEVKDVLARLERREVDVLIGTHRLLSKDVKFPDLGLVVIDEEHRFGVAQKEKIRQLTRTVDVLAMTATPIPRTLNLSLAGARDMSVIETPPQNRLPVHTEVLEFDPETVTDAILREVDRGGQVFFVHNRVETIYNTATMLQQLVPQVSVGVGHGQMSDHELERVMLDFTEGRLDVLVATMIIESGLDIPTVNTLVVDRADTLGLAQLYQLRGRVGRSSHRAYAYLMVPSRRVLTEDAEKRLRVIEEFDELGVGFKVALKDMEIRGAGNLLGPEQHGHIMGLGFDLYVKLLEQAVGELKGEVEALNPEPRLLTDWSAYLPDDYVSDEHEKLALYRRLAETRDEGAVDDFTLELMDRFGQLPAPAIALVELRRLRVLGRGGKQGGLVDSLKVFHNVSEVTLRRPLKPVEITTVVGAVNFQAEFFSGREFGLRIRGEDLVLLHRTRELLAALNLAAEAAVKAGK</sequence>
<dbReference type="Gene3D" id="3.90.1150.50">
    <property type="entry name" value="Transcription-repair-coupling factor, D7 domain"/>
    <property type="match status" value="1"/>
</dbReference>
<evidence type="ECO:0000256" key="4">
    <source>
        <dbReference type="ARBA" id="ARBA00022763"/>
    </source>
</evidence>
<protein>
    <recommendedName>
        <fullName evidence="12 13">Transcription-repair-coupling factor</fullName>
        <shortName evidence="13">TRCF</shortName>
        <ecNumber evidence="13">3.6.4.-</ecNumber>
    </recommendedName>
</protein>
<proteinExistence type="inferred from homology"/>
<dbReference type="GO" id="GO:0003684">
    <property type="term" value="F:damaged DNA binding"/>
    <property type="evidence" value="ECO:0007669"/>
    <property type="project" value="InterPro"/>
</dbReference>
<reference evidence="16" key="1">
    <citation type="submission" date="2020-07" db="EMBL/GenBank/DDBJ databases">
        <title>Huge and variable diversity of episymbiotic CPR bacteria and DPANN archaea in groundwater ecosystems.</title>
        <authorList>
            <person name="He C.Y."/>
            <person name="Keren R."/>
            <person name="Whittaker M."/>
            <person name="Farag I.F."/>
            <person name="Doudna J."/>
            <person name="Cate J.H.D."/>
            <person name="Banfield J.F."/>
        </authorList>
    </citation>
    <scope>NUCLEOTIDE SEQUENCE</scope>
    <source>
        <strain evidence="16">NC_groundwater_1813_Pr3_B-0.1um_71_17</strain>
    </source>
</reference>
<keyword evidence="8 13" id="KW-0238">DNA-binding</keyword>
<name>A0A933SDK0_UNCEI</name>
<evidence type="ECO:0000256" key="13">
    <source>
        <dbReference type="HAMAP-Rule" id="MF_00969"/>
    </source>
</evidence>
<dbReference type="EMBL" id="JACRIW010000008">
    <property type="protein sequence ID" value="MBI5168009.1"/>
    <property type="molecule type" value="Genomic_DNA"/>
</dbReference>
<keyword evidence="5 13" id="KW-0378">Hydrolase</keyword>
<dbReference type="NCBIfam" id="TIGR00580">
    <property type="entry name" value="mfd"/>
    <property type="match status" value="1"/>
</dbReference>
<dbReference type="Gene3D" id="2.40.10.170">
    <property type="match status" value="1"/>
</dbReference>
<dbReference type="PROSITE" id="PS51194">
    <property type="entry name" value="HELICASE_CTER"/>
    <property type="match status" value="1"/>
</dbReference>
<keyword evidence="2 13" id="KW-0963">Cytoplasm</keyword>
<dbReference type="GO" id="GO:0000716">
    <property type="term" value="P:transcription-coupled nucleotide-excision repair, DNA damage recognition"/>
    <property type="evidence" value="ECO:0007669"/>
    <property type="project" value="UniProtKB-UniRule"/>
</dbReference>
<evidence type="ECO:0000256" key="5">
    <source>
        <dbReference type="ARBA" id="ARBA00022801"/>
    </source>
</evidence>
<dbReference type="Pfam" id="PF00270">
    <property type="entry name" value="DEAD"/>
    <property type="match status" value="1"/>
</dbReference>
<dbReference type="Pfam" id="PF17757">
    <property type="entry name" value="UvrB_inter"/>
    <property type="match status" value="1"/>
</dbReference>
<evidence type="ECO:0000256" key="1">
    <source>
        <dbReference type="ARBA" id="ARBA00004496"/>
    </source>
</evidence>
<dbReference type="HAMAP" id="MF_00969">
    <property type="entry name" value="TRCF"/>
    <property type="match status" value="1"/>
</dbReference>
<feature type="domain" description="Helicase ATP-binding" evidence="14">
    <location>
        <begin position="624"/>
        <end position="785"/>
    </location>
</feature>
<keyword evidence="3 13" id="KW-0547">Nucleotide-binding</keyword>
<dbReference type="InterPro" id="IPR001650">
    <property type="entry name" value="Helicase_C-like"/>
</dbReference>
<dbReference type="GO" id="GO:0003678">
    <property type="term" value="F:DNA helicase activity"/>
    <property type="evidence" value="ECO:0007669"/>
    <property type="project" value="TreeGrafter"/>
</dbReference>
<evidence type="ECO:0000256" key="2">
    <source>
        <dbReference type="ARBA" id="ARBA00022490"/>
    </source>
</evidence>
<dbReference type="Gene3D" id="3.40.50.11180">
    <property type="match status" value="1"/>
</dbReference>
<keyword evidence="4 13" id="KW-0227">DNA damage</keyword>
<evidence type="ECO:0000256" key="9">
    <source>
        <dbReference type="ARBA" id="ARBA00023204"/>
    </source>
</evidence>
<evidence type="ECO:0000256" key="3">
    <source>
        <dbReference type="ARBA" id="ARBA00022741"/>
    </source>
</evidence>
<dbReference type="SMART" id="SM01058">
    <property type="entry name" value="CarD_TRCF"/>
    <property type="match status" value="1"/>
</dbReference>
<dbReference type="PANTHER" id="PTHR47964:SF1">
    <property type="entry name" value="ATP-DEPENDENT DNA HELICASE HOMOLOG RECG, CHLOROPLASTIC"/>
    <property type="match status" value="1"/>
</dbReference>
<dbReference type="FunFam" id="3.40.50.300:FF:000546">
    <property type="entry name" value="Transcription-repair-coupling factor"/>
    <property type="match status" value="1"/>
</dbReference>
<feature type="domain" description="Helicase C-terminal" evidence="15">
    <location>
        <begin position="806"/>
        <end position="960"/>
    </location>
</feature>
<dbReference type="InterPro" id="IPR011545">
    <property type="entry name" value="DEAD/DEAH_box_helicase_dom"/>
</dbReference>
<evidence type="ECO:0000259" key="15">
    <source>
        <dbReference type="PROSITE" id="PS51194"/>
    </source>
</evidence>
<accession>A0A933SDK0</accession>
<dbReference type="EC" id="3.6.4.-" evidence="13"/>
<dbReference type="Gene3D" id="3.30.2060.10">
    <property type="entry name" value="Penicillin-binding protein 1b domain"/>
    <property type="match status" value="1"/>
</dbReference>
<dbReference type="Pfam" id="PF03461">
    <property type="entry name" value="TRCF"/>
    <property type="match status" value="1"/>
</dbReference>
<evidence type="ECO:0000313" key="16">
    <source>
        <dbReference type="EMBL" id="MBI5168009.1"/>
    </source>
</evidence>
<evidence type="ECO:0000256" key="6">
    <source>
        <dbReference type="ARBA" id="ARBA00022806"/>
    </source>
</evidence>
<dbReference type="GO" id="GO:0006355">
    <property type="term" value="P:regulation of DNA-templated transcription"/>
    <property type="evidence" value="ECO:0007669"/>
    <property type="project" value="UniProtKB-UniRule"/>
</dbReference>
<gene>
    <name evidence="13 16" type="primary">mfd</name>
    <name evidence="16" type="ORF">HZA61_00835</name>
</gene>
<dbReference type="CDD" id="cd17991">
    <property type="entry name" value="DEXHc_TRCF"/>
    <property type="match status" value="1"/>
</dbReference>
<comment type="caution">
    <text evidence="16">The sequence shown here is derived from an EMBL/GenBank/DDBJ whole genome shotgun (WGS) entry which is preliminary data.</text>
</comment>
<evidence type="ECO:0000256" key="10">
    <source>
        <dbReference type="ARBA" id="ARBA00061104"/>
    </source>
</evidence>
<dbReference type="GO" id="GO:0005737">
    <property type="term" value="C:cytoplasm"/>
    <property type="evidence" value="ECO:0007669"/>
    <property type="project" value="UniProtKB-SubCell"/>
</dbReference>
<dbReference type="GO" id="GO:0005524">
    <property type="term" value="F:ATP binding"/>
    <property type="evidence" value="ECO:0007669"/>
    <property type="project" value="UniProtKB-UniRule"/>
</dbReference>
<comment type="function">
    <text evidence="13">Couples transcription and DNA repair by recognizing RNA polymerase (RNAP) stalled at DNA lesions. Mediates ATP-dependent release of RNAP and its truncated transcript from the DNA, and recruitment of nucleotide excision repair machinery to the damaged site.</text>
</comment>
<dbReference type="Gene3D" id="3.40.50.300">
    <property type="entry name" value="P-loop containing nucleotide triphosphate hydrolases"/>
    <property type="match status" value="2"/>
</dbReference>
<dbReference type="SUPFAM" id="SSF52540">
    <property type="entry name" value="P-loop containing nucleoside triphosphate hydrolases"/>
    <property type="match status" value="4"/>
</dbReference>
<dbReference type="InterPro" id="IPR014001">
    <property type="entry name" value="Helicase_ATP-bd"/>
</dbReference>
<evidence type="ECO:0000256" key="7">
    <source>
        <dbReference type="ARBA" id="ARBA00022840"/>
    </source>
</evidence>
<comment type="subcellular location">
    <subcellularLocation>
        <location evidence="1 13">Cytoplasm</location>
    </subcellularLocation>
</comment>
<evidence type="ECO:0000256" key="11">
    <source>
        <dbReference type="ARBA" id="ARBA00061399"/>
    </source>
</evidence>
<dbReference type="InterPro" id="IPR027417">
    <property type="entry name" value="P-loop_NTPase"/>
</dbReference>
<dbReference type="SMART" id="SM00982">
    <property type="entry name" value="TRCF"/>
    <property type="match status" value="1"/>
</dbReference>
<dbReference type="SMART" id="SM00487">
    <property type="entry name" value="DEXDc"/>
    <property type="match status" value="1"/>
</dbReference>
<dbReference type="InterPro" id="IPR003711">
    <property type="entry name" value="CarD-like/TRCF_RID"/>
</dbReference>
<dbReference type="PANTHER" id="PTHR47964">
    <property type="entry name" value="ATP-DEPENDENT DNA HELICASE HOMOLOG RECG, CHLOROPLASTIC"/>
    <property type="match status" value="1"/>
</dbReference>
<keyword evidence="9 13" id="KW-0234">DNA repair</keyword>